<dbReference type="PROSITE" id="PS51257">
    <property type="entry name" value="PROKAR_LIPOPROTEIN"/>
    <property type="match status" value="1"/>
</dbReference>
<keyword evidence="3" id="KW-1185">Reference proteome</keyword>
<reference evidence="2 3" key="1">
    <citation type="submission" date="2019-05" db="EMBL/GenBank/DDBJ databases">
        <authorList>
            <person name="Farhan Ul Haque M."/>
        </authorList>
    </citation>
    <scope>NUCLEOTIDE SEQUENCE [LARGE SCALE GENOMIC DNA]</scope>
    <source>
        <strain evidence="2">2</strain>
    </source>
</reference>
<evidence type="ECO:0000256" key="1">
    <source>
        <dbReference type="SAM" id="SignalP"/>
    </source>
</evidence>
<dbReference type="InterPro" id="IPR022073">
    <property type="entry name" value="T4BSS_DotH_IcmK"/>
</dbReference>
<accession>A0A8B6M349</accession>
<gene>
    <name evidence="2" type="ORF">MPC4_110093</name>
</gene>
<dbReference type="AlphaFoldDB" id="A0A8B6M349"/>
<organism evidence="2 3">
    <name type="scientific">Methylocella tundrae</name>
    <dbReference type="NCBI Taxonomy" id="227605"/>
    <lineage>
        <taxon>Bacteria</taxon>
        <taxon>Pseudomonadati</taxon>
        <taxon>Pseudomonadota</taxon>
        <taxon>Alphaproteobacteria</taxon>
        <taxon>Hyphomicrobiales</taxon>
        <taxon>Beijerinckiaceae</taxon>
        <taxon>Methylocella</taxon>
    </lineage>
</organism>
<dbReference type="RefSeq" id="WP_174511278.1">
    <property type="nucleotide sequence ID" value="NZ_CABFMQ020000013.1"/>
</dbReference>
<comment type="caution">
    <text evidence="2">The sequence shown here is derived from an EMBL/GenBank/DDBJ whole genome shotgun (WGS) entry which is preliminary data.</text>
</comment>
<dbReference type="EMBL" id="CABFMQ020000013">
    <property type="protein sequence ID" value="VTZ48793.1"/>
    <property type="molecule type" value="Genomic_DNA"/>
</dbReference>
<evidence type="ECO:0000313" key="2">
    <source>
        <dbReference type="EMBL" id="VTZ48793.1"/>
    </source>
</evidence>
<proteinExistence type="predicted"/>
<feature type="signal peptide" evidence="1">
    <location>
        <begin position="1"/>
        <end position="22"/>
    </location>
</feature>
<evidence type="ECO:0000313" key="3">
    <source>
        <dbReference type="Proteomes" id="UP000485880"/>
    </source>
</evidence>
<sequence>MRLAKVIIGCAALFGCPCICTAQQTVSRVTPAGSSGASQEAIPLTPGMIRDLGKRFGDNKRAQEEVMTEVASPASRRVNVAFTPGQATSIIQVVKGYPTAVSFFDKTGAPWPIEWDTNSNPAGVAGGTNCNASQTAGGPAVAAVGFYVCTPVSGSNVLEITPSSLEPRGGLLVTLKGAPKPISFLLIGGGQTYDADLSVEVSEWGPNAKGPPAQPMAPDTASPFLTSMLAGVAPAEATPLSVSGVSPDDLMAWRVGDRVVIRTRYTLISPEWMASENGEGGLTVYSVPPTPVVLLSKDGQTVSASLSEN</sequence>
<name>A0A8B6M349_METTU</name>
<keyword evidence="1" id="KW-0732">Signal</keyword>
<dbReference type="Pfam" id="PF12293">
    <property type="entry name" value="T4BSS_DotH_IcmK"/>
    <property type="match status" value="1"/>
</dbReference>
<feature type="chain" id="PRO_5032580000" evidence="1">
    <location>
        <begin position="23"/>
        <end position="309"/>
    </location>
</feature>
<dbReference type="Proteomes" id="UP000485880">
    <property type="component" value="Unassembled WGS sequence"/>
</dbReference>
<protein>
    <submittedName>
        <fullName evidence="2">Type IV secretion protein DotH</fullName>
    </submittedName>
</protein>